<feature type="domain" description="ComEC/Rec2-related protein" evidence="7">
    <location>
        <begin position="231"/>
        <end position="504"/>
    </location>
</feature>
<dbReference type="PANTHER" id="PTHR30619:SF1">
    <property type="entry name" value="RECOMBINATION PROTEIN 2"/>
    <property type="match status" value="1"/>
</dbReference>
<evidence type="ECO:0000313" key="9">
    <source>
        <dbReference type="EMBL" id="MCV2877970.1"/>
    </source>
</evidence>
<sequence>MAALARARADLPLWAPVGLAVGIGLYFLWWGEPGAEARLSAWALSAIGVLCWWRAPEAARFGLGVLLCLAFGFLLAQSRAQALAAPVLSFRYYGPIEGRVVEIDRSGTDRLRITLDEVVLSNTPPDRTPARVRVSLHHRQPGFTPAPGLRVMLTGHLSPPPPPAEPGGYDFRRHAWFEQLGAVGYTRTPVMLVAPPAAEDWQLAGHRARMRLSASIQGQIPGQAGAVASALLTGDRAGISQATNEAMRAANLSHIISISGLHMGMVAGFVFAALRLGLACAGSLALLWPTKKIAAAGALFAATGYLWLAGPEIATERAYLMAAVMLAAVLFDRRALSLRSVAMAASALLVLRPESLLTPGFQMSFAATVALIVTFEPWGRVGPRIPAILRPVAMLLLTSVVAGFTTAPISAAHFNRMSAYGLIANLLAVPVMGSIVMPAGVVATLLAPLGLEGAALWVMGWGTRWMIWVAEWVAGFDQAVVAVATPPGWAMPLMGLGACIAILARGLGRGVGMSLIAVAFVGWALSERPALLIAPEGELAGLMTPEGRALSKSGASFIAQNWLDADGDTLTPEEAAARPAFIGPKAARETELPDGRRLVHLTGKGAESRLAEHCHDGAVVILAARAQGLSSGCDLWDQNRLRETGALAIMPDGRLVTSYQATGPRLWVGLPSERLVQ</sequence>
<dbReference type="NCBIfam" id="TIGR00360">
    <property type="entry name" value="ComEC_N-term"/>
    <property type="match status" value="1"/>
</dbReference>
<gene>
    <name evidence="9" type="ORF">OE699_03815</name>
</gene>
<dbReference type="Proteomes" id="UP001526166">
    <property type="component" value="Unassembled WGS sequence"/>
</dbReference>
<feature type="transmembrane region" description="Helical" evidence="6">
    <location>
        <begin position="293"/>
        <end position="311"/>
    </location>
</feature>
<feature type="transmembrane region" description="Helical" evidence="6">
    <location>
        <begin position="422"/>
        <end position="447"/>
    </location>
</feature>
<evidence type="ECO:0000313" key="10">
    <source>
        <dbReference type="Proteomes" id="UP001526166"/>
    </source>
</evidence>
<dbReference type="Pfam" id="PF13567">
    <property type="entry name" value="DUF4131"/>
    <property type="match status" value="1"/>
</dbReference>
<feature type="transmembrane region" description="Helical" evidence="6">
    <location>
        <begin position="480"/>
        <end position="503"/>
    </location>
</feature>
<organism evidence="9 10">
    <name type="scientific">Sedimentimonas flavescens</name>
    <dbReference type="NCBI Taxonomy" id="2851012"/>
    <lineage>
        <taxon>Bacteria</taxon>
        <taxon>Pseudomonadati</taxon>
        <taxon>Pseudomonadota</taxon>
        <taxon>Alphaproteobacteria</taxon>
        <taxon>Rhodobacterales</taxon>
        <taxon>Rhodobacter group</taxon>
        <taxon>Sedimentimonas</taxon>
    </lineage>
</organism>
<keyword evidence="10" id="KW-1185">Reference proteome</keyword>
<comment type="subcellular location">
    <subcellularLocation>
        <location evidence="1">Cell membrane</location>
        <topology evidence="1">Multi-pass membrane protein</topology>
    </subcellularLocation>
</comment>
<feature type="transmembrane region" description="Helical" evidence="6">
    <location>
        <begin position="12"/>
        <end position="30"/>
    </location>
</feature>
<dbReference type="RefSeq" id="WP_263847166.1">
    <property type="nucleotide sequence ID" value="NZ_JAOWKW010000002.1"/>
</dbReference>
<feature type="transmembrane region" description="Helical" evidence="6">
    <location>
        <begin position="387"/>
        <end position="410"/>
    </location>
</feature>
<feature type="transmembrane region" description="Helical" evidence="6">
    <location>
        <begin position="61"/>
        <end position="76"/>
    </location>
</feature>
<evidence type="ECO:0000256" key="6">
    <source>
        <dbReference type="SAM" id="Phobius"/>
    </source>
</evidence>
<feature type="domain" description="DUF4131" evidence="8">
    <location>
        <begin position="39"/>
        <end position="189"/>
    </location>
</feature>
<dbReference type="InterPro" id="IPR025405">
    <property type="entry name" value="DUF4131"/>
</dbReference>
<evidence type="ECO:0000259" key="8">
    <source>
        <dbReference type="Pfam" id="PF13567"/>
    </source>
</evidence>
<protein>
    <submittedName>
        <fullName evidence="9">ComEC family competence protein</fullName>
    </submittedName>
</protein>
<comment type="caution">
    <text evidence="9">The sequence shown here is derived from an EMBL/GenBank/DDBJ whole genome shotgun (WGS) entry which is preliminary data.</text>
</comment>
<dbReference type="Pfam" id="PF03772">
    <property type="entry name" value="Competence"/>
    <property type="match status" value="1"/>
</dbReference>
<keyword evidence="2" id="KW-1003">Cell membrane</keyword>
<reference evidence="9 10" key="1">
    <citation type="submission" date="2022-10" db="EMBL/GenBank/DDBJ databases">
        <title>Sinirhodobacter sp. nov., isolated from ocean surface sediments.</title>
        <authorList>
            <person name="He W."/>
            <person name="Wang L."/>
            <person name="Zhang D.-F."/>
        </authorList>
    </citation>
    <scope>NUCLEOTIDE SEQUENCE [LARGE SCALE GENOMIC DNA]</scope>
    <source>
        <strain evidence="9 10">WL0115</strain>
    </source>
</reference>
<evidence type="ECO:0000259" key="7">
    <source>
        <dbReference type="Pfam" id="PF03772"/>
    </source>
</evidence>
<dbReference type="InterPro" id="IPR052159">
    <property type="entry name" value="Competence_DNA_uptake"/>
</dbReference>
<evidence type="ECO:0000256" key="5">
    <source>
        <dbReference type="ARBA" id="ARBA00023136"/>
    </source>
</evidence>
<feature type="transmembrane region" description="Helical" evidence="6">
    <location>
        <begin position="454"/>
        <end position="474"/>
    </location>
</feature>
<accession>A0ABT2ZW47</accession>
<evidence type="ECO:0000256" key="4">
    <source>
        <dbReference type="ARBA" id="ARBA00022989"/>
    </source>
</evidence>
<dbReference type="PANTHER" id="PTHR30619">
    <property type="entry name" value="DNA INTERNALIZATION/COMPETENCE PROTEIN COMEC/REC2"/>
    <property type="match status" value="1"/>
</dbReference>
<keyword evidence="4 6" id="KW-1133">Transmembrane helix</keyword>
<evidence type="ECO:0000256" key="1">
    <source>
        <dbReference type="ARBA" id="ARBA00004651"/>
    </source>
</evidence>
<dbReference type="EMBL" id="JAOWKW010000002">
    <property type="protein sequence ID" value="MCV2877970.1"/>
    <property type="molecule type" value="Genomic_DNA"/>
</dbReference>
<evidence type="ECO:0000256" key="2">
    <source>
        <dbReference type="ARBA" id="ARBA00022475"/>
    </source>
</evidence>
<dbReference type="InterPro" id="IPR004477">
    <property type="entry name" value="ComEC_N"/>
</dbReference>
<evidence type="ECO:0000256" key="3">
    <source>
        <dbReference type="ARBA" id="ARBA00022692"/>
    </source>
</evidence>
<keyword evidence="5 6" id="KW-0472">Membrane</keyword>
<proteinExistence type="predicted"/>
<name>A0ABT2ZW47_9RHOB</name>
<keyword evidence="3 6" id="KW-0812">Transmembrane</keyword>
<feature type="transmembrane region" description="Helical" evidence="6">
    <location>
        <begin position="266"/>
        <end position="287"/>
    </location>
</feature>